<evidence type="ECO:0000313" key="3">
    <source>
        <dbReference type="Proteomes" id="UP000315303"/>
    </source>
</evidence>
<feature type="transmembrane region" description="Helical" evidence="1">
    <location>
        <begin position="7"/>
        <end position="28"/>
    </location>
</feature>
<name>A0A502KWH0_9GAMM</name>
<dbReference type="AlphaFoldDB" id="A0A502KWH0"/>
<accession>A0A502KWH0</accession>
<reference evidence="2 3" key="1">
    <citation type="submission" date="2019-01" db="EMBL/GenBank/DDBJ databases">
        <title>Litorilituus lipolytica sp. nov., isolated from intertidal sand of the Yellow Sea in China.</title>
        <authorList>
            <person name="Liu A."/>
        </authorList>
    </citation>
    <scope>NUCLEOTIDE SEQUENCE [LARGE SCALE GENOMIC DNA]</scope>
    <source>
        <strain evidence="2 3">RZ04</strain>
    </source>
</reference>
<protein>
    <submittedName>
        <fullName evidence="2">Uncharacterized protein</fullName>
    </submittedName>
</protein>
<feature type="transmembrane region" description="Helical" evidence="1">
    <location>
        <begin position="60"/>
        <end position="80"/>
    </location>
</feature>
<proteinExistence type="predicted"/>
<keyword evidence="3" id="KW-1185">Reference proteome</keyword>
<evidence type="ECO:0000313" key="2">
    <source>
        <dbReference type="EMBL" id="TPH16090.1"/>
    </source>
</evidence>
<organism evidence="2 3">
    <name type="scientific">Litorilituus lipolyticus</name>
    <dbReference type="NCBI Taxonomy" id="2491017"/>
    <lineage>
        <taxon>Bacteria</taxon>
        <taxon>Pseudomonadati</taxon>
        <taxon>Pseudomonadota</taxon>
        <taxon>Gammaproteobacteria</taxon>
        <taxon>Alteromonadales</taxon>
        <taxon>Colwelliaceae</taxon>
        <taxon>Litorilituus</taxon>
    </lineage>
</organism>
<gene>
    <name evidence="2" type="ORF">EPA86_07300</name>
</gene>
<dbReference type="EMBL" id="SAWY01000016">
    <property type="protein sequence ID" value="TPH16090.1"/>
    <property type="molecule type" value="Genomic_DNA"/>
</dbReference>
<keyword evidence="1" id="KW-1133">Transmembrane helix</keyword>
<keyword evidence="1" id="KW-0812">Transmembrane</keyword>
<dbReference type="RefSeq" id="WP_140602778.1">
    <property type="nucleotide sequence ID" value="NZ_SAWY01000016.1"/>
</dbReference>
<evidence type="ECO:0000256" key="1">
    <source>
        <dbReference type="SAM" id="Phobius"/>
    </source>
</evidence>
<comment type="caution">
    <text evidence="2">The sequence shown here is derived from an EMBL/GenBank/DDBJ whole genome shotgun (WGS) entry which is preliminary data.</text>
</comment>
<dbReference type="Proteomes" id="UP000315303">
    <property type="component" value="Unassembled WGS sequence"/>
</dbReference>
<dbReference type="OrthoDB" id="6228480at2"/>
<sequence length="88" mass="9690">MNKHSIPLFIGVVISIIVVLLINNFTVVDDCLDHGGSFDYKAGQCVLETGEIHVASFTNYLIAIYFIIAIAVAFTVSRLIKRFLTGKT</sequence>
<keyword evidence="1" id="KW-0472">Membrane</keyword>